<evidence type="ECO:0000313" key="2">
    <source>
        <dbReference type="EMBL" id="MFC5381922.1"/>
    </source>
</evidence>
<proteinExistence type="predicted"/>
<reference evidence="3" key="1">
    <citation type="journal article" date="2019" name="Int. J. Syst. Evol. Microbiol.">
        <title>The Global Catalogue of Microorganisms (GCM) 10K type strain sequencing project: providing services to taxonomists for standard genome sequencing and annotation.</title>
        <authorList>
            <consortium name="The Broad Institute Genomics Platform"/>
            <consortium name="The Broad Institute Genome Sequencing Center for Infectious Disease"/>
            <person name="Wu L."/>
            <person name="Ma J."/>
        </authorList>
    </citation>
    <scope>NUCLEOTIDE SEQUENCE [LARGE SCALE GENOMIC DNA]</scope>
    <source>
        <strain evidence="3">CCUG 43114</strain>
    </source>
</reference>
<dbReference type="RefSeq" id="WP_340271002.1">
    <property type="nucleotide sequence ID" value="NZ_JBBEOG010000009.1"/>
</dbReference>
<name>A0ABW0GQW8_9MICO</name>
<evidence type="ECO:0000256" key="1">
    <source>
        <dbReference type="SAM" id="MobiDB-lite"/>
    </source>
</evidence>
<organism evidence="2 3">
    <name type="scientific">Aquipuribacter nitratireducens</name>
    <dbReference type="NCBI Taxonomy" id="650104"/>
    <lineage>
        <taxon>Bacteria</taxon>
        <taxon>Bacillati</taxon>
        <taxon>Actinomycetota</taxon>
        <taxon>Actinomycetes</taxon>
        <taxon>Micrococcales</taxon>
        <taxon>Intrasporangiaceae</taxon>
        <taxon>Aquipuribacter</taxon>
    </lineage>
</organism>
<accession>A0ABW0GQW8</accession>
<dbReference type="EMBL" id="JBHSLD010000013">
    <property type="protein sequence ID" value="MFC5381922.1"/>
    <property type="molecule type" value="Genomic_DNA"/>
</dbReference>
<feature type="region of interest" description="Disordered" evidence="1">
    <location>
        <begin position="31"/>
        <end position="56"/>
    </location>
</feature>
<keyword evidence="3" id="KW-1185">Reference proteome</keyword>
<dbReference type="Proteomes" id="UP001596122">
    <property type="component" value="Unassembled WGS sequence"/>
</dbReference>
<comment type="caution">
    <text evidence="2">The sequence shown here is derived from an EMBL/GenBank/DDBJ whole genome shotgun (WGS) entry which is preliminary data.</text>
</comment>
<protein>
    <submittedName>
        <fullName evidence="2">Uncharacterized protein</fullName>
    </submittedName>
</protein>
<evidence type="ECO:0000313" key="3">
    <source>
        <dbReference type="Proteomes" id="UP001596122"/>
    </source>
</evidence>
<gene>
    <name evidence="2" type="ORF">ACFPJ6_14160</name>
</gene>
<sequence>MRDPASSTGPQRSGAVTVLSDRLLSIDAAPLGPPRRAFRSERHNRRRLRDAPGMTAPWQADDLSALDRDESKRLVLRRASQWVLEIGSSIRLRTLDSVLWNRSAY</sequence>